<evidence type="ECO:0000313" key="2">
    <source>
        <dbReference type="EMBL" id="KAF9494336.1"/>
    </source>
</evidence>
<reference evidence="2" key="1">
    <citation type="submission" date="2020-11" db="EMBL/GenBank/DDBJ databases">
        <authorList>
            <consortium name="DOE Joint Genome Institute"/>
            <person name="Ahrendt S."/>
            <person name="Riley R."/>
            <person name="Andreopoulos W."/>
            <person name="Labutti K."/>
            <person name="Pangilinan J."/>
            <person name="Ruiz-Duenas F.J."/>
            <person name="Barrasa J.M."/>
            <person name="Sanchez-Garcia M."/>
            <person name="Camarero S."/>
            <person name="Miyauchi S."/>
            <person name="Serrano A."/>
            <person name="Linde D."/>
            <person name="Babiker R."/>
            <person name="Drula E."/>
            <person name="Ayuso-Fernandez I."/>
            <person name="Pacheco R."/>
            <person name="Padilla G."/>
            <person name="Ferreira P."/>
            <person name="Barriuso J."/>
            <person name="Kellner H."/>
            <person name="Castanera R."/>
            <person name="Alfaro M."/>
            <person name="Ramirez L."/>
            <person name="Pisabarro A.G."/>
            <person name="Kuo A."/>
            <person name="Tritt A."/>
            <person name="Lipzen A."/>
            <person name="He G."/>
            <person name="Yan M."/>
            <person name="Ng V."/>
            <person name="Cullen D."/>
            <person name="Martin F."/>
            <person name="Rosso M.-N."/>
            <person name="Henrissat B."/>
            <person name="Hibbett D."/>
            <person name="Martinez A.T."/>
            <person name="Grigoriev I.V."/>
        </authorList>
    </citation>
    <scope>NUCLEOTIDE SEQUENCE</scope>
    <source>
        <strain evidence="2">ATCC 90797</strain>
    </source>
</reference>
<name>A0A9P5ZVA9_PLEER</name>
<dbReference type="OrthoDB" id="2608976at2759"/>
<dbReference type="EMBL" id="MU154574">
    <property type="protein sequence ID" value="KAF9494336.1"/>
    <property type="molecule type" value="Genomic_DNA"/>
</dbReference>
<keyword evidence="3" id="KW-1185">Reference proteome</keyword>
<feature type="region of interest" description="Disordered" evidence="1">
    <location>
        <begin position="42"/>
        <end position="74"/>
    </location>
</feature>
<accession>A0A9P5ZVA9</accession>
<proteinExistence type="predicted"/>
<gene>
    <name evidence="2" type="ORF">BDN71DRAFT_1449062</name>
</gene>
<organism evidence="2 3">
    <name type="scientific">Pleurotus eryngii</name>
    <name type="common">Boletus of the steppes</name>
    <dbReference type="NCBI Taxonomy" id="5323"/>
    <lineage>
        <taxon>Eukaryota</taxon>
        <taxon>Fungi</taxon>
        <taxon>Dikarya</taxon>
        <taxon>Basidiomycota</taxon>
        <taxon>Agaricomycotina</taxon>
        <taxon>Agaricomycetes</taxon>
        <taxon>Agaricomycetidae</taxon>
        <taxon>Agaricales</taxon>
        <taxon>Pleurotineae</taxon>
        <taxon>Pleurotaceae</taxon>
        <taxon>Pleurotus</taxon>
    </lineage>
</organism>
<feature type="compositionally biased region" description="Polar residues" evidence="1">
    <location>
        <begin position="60"/>
        <end position="74"/>
    </location>
</feature>
<sequence>MTFIESYGSSSGTAQRGCCGRCCSDSFNADDFDKAVKEDLARTKATEGDAVMNQPRASGEMSTGVAQKPTASVT</sequence>
<dbReference type="Proteomes" id="UP000807025">
    <property type="component" value="Unassembled WGS sequence"/>
</dbReference>
<evidence type="ECO:0000313" key="3">
    <source>
        <dbReference type="Proteomes" id="UP000807025"/>
    </source>
</evidence>
<dbReference type="AlphaFoldDB" id="A0A9P5ZVA9"/>
<evidence type="ECO:0000256" key="1">
    <source>
        <dbReference type="SAM" id="MobiDB-lite"/>
    </source>
</evidence>
<comment type="caution">
    <text evidence="2">The sequence shown here is derived from an EMBL/GenBank/DDBJ whole genome shotgun (WGS) entry which is preliminary data.</text>
</comment>
<protein>
    <submittedName>
        <fullName evidence="2">Uncharacterized protein</fullName>
    </submittedName>
</protein>